<dbReference type="Proteomes" id="UP000032142">
    <property type="component" value="Unassembled WGS sequence"/>
</dbReference>
<dbReference type="EMBL" id="KN421961">
    <property type="protein sequence ID" value="KHG22494.1"/>
    <property type="molecule type" value="Genomic_DNA"/>
</dbReference>
<evidence type="ECO:0000313" key="1">
    <source>
        <dbReference type="EMBL" id="KHG22494.1"/>
    </source>
</evidence>
<keyword evidence="2" id="KW-1185">Reference proteome</keyword>
<dbReference type="AlphaFoldDB" id="A0A0B0PDI5"/>
<reference evidence="2" key="1">
    <citation type="submission" date="2014-09" db="EMBL/GenBank/DDBJ databases">
        <authorList>
            <person name="Mudge J."/>
            <person name="Ramaraj T."/>
            <person name="Lindquist I.E."/>
            <person name="Bharti A.K."/>
            <person name="Sundararajan A."/>
            <person name="Cameron C.T."/>
            <person name="Woodward J.E."/>
            <person name="May G.D."/>
            <person name="Brubaker C."/>
            <person name="Broadhvest J."/>
            <person name="Wilkins T.A."/>
        </authorList>
    </citation>
    <scope>NUCLEOTIDE SEQUENCE</scope>
    <source>
        <strain evidence="2">cv. AKA8401</strain>
    </source>
</reference>
<organism evidence="1 2">
    <name type="scientific">Gossypium arboreum</name>
    <name type="common">Tree cotton</name>
    <name type="synonym">Gossypium nanking</name>
    <dbReference type="NCBI Taxonomy" id="29729"/>
    <lineage>
        <taxon>Eukaryota</taxon>
        <taxon>Viridiplantae</taxon>
        <taxon>Streptophyta</taxon>
        <taxon>Embryophyta</taxon>
        <taxon>Tracheophyta</taxon>
        <taxon>Spermatophyta</taxon>
        <taxon>Magnoliopsida</taxon>
        <taxon>eudicotyledons</taxon>
        <taxon>Gunneridae</taxon>
        <taxon>Pentapetalae</taxon>
        <taxon>rosids</taxon>
        <taxon>malvids</taxon>
        <taxon>Malvales</taxon>
        <taxon>Malvaceae</taxon>
        <taxon>Malvoideae</taxon>
        <taxon>Gossypium</taxon>
    </lineage>
</organism>
<accession>A0A0B0PDI5</accession>
<name>A0A0B0PDI5_GOSAR</name>
<sequence length="24" mass="2860">MPRNALKWPFPNWTEFGLSRDTPV</sequence>
<protein>
    <submittedName>
        <fullName evidence="1">Uncharacterized protein</fullName>
    </submittedName>
</protein>
<proteinExistence type="predicted"/>
<evidence type="ECO:0000313" key="2">
    <source>
        <dbReference type="Proteomes" id="UP000032142"/>
    </source>
</evidence>
<gene>
    <name evidence="1" type="ORF">F383_29356</name>
</gene>